<feature type="transmembrane region" description="Helical" evidence="1">
    <location>
        <begin position="76"/>
        <end position="96"/>
    </location>
</feature>
<dbReference type="Proteomes" id="UP001156389">
    <property type="component" value="Unassembled WGS sequence"/>
</dbReference>
<gene>
    <name evidence="2" type="ORF">LHJ74_04905</name>
</gene>
<reference evidence="2 3" key="1">
    <citation type="submission" date="2021-10" db="EMBL/GenBank/DDBJ databases">
        <title>Streptomyces gossypii sp. nov., isolated from soil collected from cotton field.</title>
        <authorList>
            <person name="Ge X."/>
            <person name="Chen X."/>
            <person name="Liu W."/>
        </authorList>
    </citation>
    <scope>NUCLEOTIDE SEQUENCE [LARGE SCALE GENOMIC DNA]</scope>
    <source>
        <strain evidence="2 3">N2-109</strain>
    </source>
</reference>
<dbReference type="EMBL" id="JAJAGO010000002">
    <property type="protein sequence ID" value="MCT2589278.1"/>
    <property type="molecule type" value="Genomic_DNA"/>
</dbReference>
<keyword evidence="1" id="KW-0472">Membrane</keyword>
<keyword evidence="1" id="KW-1133">Transmembrane helix</keyword>
<accession>A0ABT2JNI0</accession>
<protein>
    <submittedName>
        <fullName evidence="2">DUF2269 domain-containing protein</fullName>
    </submittedName>
</protein>
<feature type="transmembrane region" description="Helical" evidence="1">
    <location>
        <begin position="47"/>
        <end position="64"/>
    </location>
</feature>
<proteinExistence type="predicted"/>
<evidence type="ECO:0000256" key="1">
    <source>
        <dbReference type="SAM" id="Phobius"/>
    </source>
</evidence>
<keyword evidence="1" id="KW-0812">Transmembrane</keyword>
<comment type="caution">
    <text evidence="2">The sequence shown here is derived from an EMBL/GenBank/DDBJ whole genome shotgun (WGS) entry which is preliminary data.</text>
</comment>
<evidence type="ECO:0000313" key="2">
    <source>
        <dbReference type="EMBL" id="MCT2589278.1"/>
    </source>
</evidence>
<keyword evidence="3" id="KW-1185">Reference proteome</keyword>
<organism evidence="2 3">
    <name type="scientific">Streptomyces gossypii</name>
    <dbReference type="NCBI Taxonomy" id="2883101"/>
    <lineage>
        <taxon>Bacteria</taxon>
        <taxon>Bacillati</taxon>
        <taxon>Actinomycetota</taxon>
        <taxon>Actinomycetes</taxon>
        <taxon>Kitasatosporales</taxon>
        <taxon>Streptomycetaceae</taxon>
        <taxon>Streptomyces</taxon>
    </lineage>
</organism>
<feature type="transmembrane region" description="Helical" evidence="1">
    <location>
        <begin position="116"/>
        <end position="136"/>
    </location>
</feature>
<evidence type="ECO:0000313" key="3">
    <source>
        <dbReference type="Proteomes" id="UP001156389"/>
    </source>
</evidence>
<name>A0ABT2JNI0_9ACTN</name>
<dbReference type="RefSeq" id="WP_260216259.1">
    <property type="nucleotide sequence ID" value="NZ_JAJAGO010000002.1"/>
</dbReference>
<sequence length="171" mass="18554">MTHVLVSVAWLGLALCMLTLALMGATTDGAAADEVAYRAMRTFGDWLLVPISLLAPATGLVLSLGTHWGLARHRWVYTKFWITLALATLSLLAFRSDLHHAAALVADGQPVPGEQLLYGPSVSLACFVLIITISLVKPWGLTRRGHRWREERRTTRTAGKRVASLAGDPAT</sequence>